<reference evidence="4" key="1">
    <citation type="submission" date="2022-03" db="EMBL/GenBank/DDBJ databases">
        <authorList>
            <person name="Tunstrom K."/>
        </authorList>
    </citation>
    <scope>NUCLEOTIDE SEQUENCE</scope>
</reference>
<dbReference type="PROSITE" id="PS50878">
    <property type="entry name" value="RT_POL"/>
    <property type="match status" value="1"/>
</dbReference>
<evidence type="ECO:0000259" key="3">
    <source>
        <dbReference type="PROSITE" id="PS50878"/>
    </source>
</evidence>
<dbReference type="GO" id="GO:0071897">
    <property type="term" value="P:DNA biosynthetic process"/>
    <property type="evidence" value="ECO:0007669"/>
    <property type="project" value="UniProtKB-ARBA"/>
</dbReference>
<evidence type="ECO:0000256" key="1">
    <source>
        <dbReference type="PROSITE-ProRule" id="PRU00042"/>
    </source>
</evidence>
<proteinExistence type="predicted"/>
<dbReference type="Proteomes" id="UP001153954">
    <property type="component" value="Unassembled WGS sequence"/>
</dbReference>
<dbReference type="AlphaFoldDB" id="A0AAU9UZF0"/>
<gene>
    <name evidence="4" type="ORF">EEDITHA_LOCUS18392</name>
</gene>
<dbReference type="GO" id="GO:0008270">
    <property type="term" value="F:zinc ion binding"/>
    <property type="evidence" value="ECO:0007669"/>
    <property type="project" value="UniProtKB-KW"/>
</dbReference>
<protein>
    <recommendedName>
        <fullName evidence="6">Reverse transcriptase domain-containing protein</fullName>
    </recommendedName>
</protein>
<evidence type="ECO:0000259" key="2">
    <source>
        <dbReference type="PROSITE" id="PS50157"/>
    </source>
</evidence>
<evidence type="ECO:0008006" key="6">
    <source>
        <dbReference type="Google" id="ProtNLM"/>
    </source>
</evidence>
<dbReference type="InterPro" id="IPR000477">
    <property type="entry name" value="RT_dom"/>
</dbReference>
<evidence type="ECO:0000313" key="5">
    <source>
        <dbReference type="Proteomes" id="UP001153954"/>
    </source>
</evidence>
<feature type="domain" description="C2H2-type" evidence="2">
    <location>
        <begin position="916"/>
        <end position="943"/>
    </location>
</feature>
<dbReference type="InterPro" id="IPR013087">
    <property type="entry name" value="Znf_C2H2_type"/>
</dbReference>
<dbReference type="CDD" id="cd01650">
    <property type="entry name" value="RT_nLTR_like"/>
    <property type="match status" value="1"/>
</dbReference>
<accession>A0AAU9UZF0</accession>
<feature type="domain" description="Reverse transcriptase" evidence="3">
    <location>
        <begin position="405"/>
        <end position="697"/>
    </location>
</feature>
<dbReference type="SUPFAM" id="SSF56672">
    <property type="entry name" value="DNA/RNA polymerases"/>
    <property type="match status" value="1"/>
</dbReference>
<keyword evidence="1" id="KW-0862">Zinc</keyword>
<sequence>MNKDDETKGKFYEELTQILGKIRPNEQVLLLGDFNARVGRDSEAWPKVLGRHGIGKMNSNGQLLLDLCSQFNLAITNTLFRLQTKYKTTWMHPRSKHWHLIDYAIVRQKHISQVQVTRVMRGANCWTDHRLVITKLKIRLHPPRRSCRAKPTGINVEKLEAIDTRKQYAQHLSDKIQALNLDDGELATNWSALSSQIVEAGTESLGLRKRVSEDWFDDNDQKLAEALQEHRALLRKQDNRHRDQDLSDKIKQNGSELRKMTREMKDEWWMQRAKYLQWLSETKQLGLFYAEVRKIIGTSHISAVPLKTRDGSHHLTSKEDVLKRWSEHYSELLNVDRSADLHYLETIPQLPQIPELDEPPTLQEVTAAIKGLQNKKAVGIDMIPGELLKYGGEQLHTAIWKLFVQMWREEQVPSEFKISSICSLYKNKGDRSDCNSYRGISLLSTSGKVFARVLLNRLIPVSEALLPETQFGFRPKRGTGEAIFSVRQLQEKSREQGQPMFLCFVDLEKAFDSIPREAMWKILTKMGCPDKFVRMIRLLHDGMTCCISVNGEQTEFFPVTCGVKQGCVLAPTLFALYFAVAVSDAIMNIPEGIRIRFRTDGKLFNLNRLKARTKVSCDRIAEIMYADDLCFMAESPASLQRLMTGFDESCRKFGLKISVNKTEVMSVGAQPSDPLQICLGQDVSKNVEKFKYLGSAITSKCDFDPEINARIGAASAAFGKLRSKVFRSHDIKLATKISVYTAIVIPNLLYSSETWCLYRKQIRCLDRFHMQCLRDIMNIHWSDHVRNTEVLRRANIYGIEAYIMRRQLRWCGHVSRMPDTRVAKRIFYCELQEGKRKQGGQLLRYRDVLKRHMKRCELDHLQWESQAEDRQKWRQLIRQKVSSFEDTRKTDLDTKRDELKARPPAAINYNYSGGVLTCPKCDRTFRAKIGYISHIRAHERAEQRDAAAAEPGCIAAVAVAEIG</sequence>
<organism evidence="4 5">
    <name type="scientific">Euphydryas editha</name>
    <name type="common">Edith's checkerspot</name>
    <dbReference type="NCBI Taxonomy" id="104508"/>
    <lineage>
        <taxon>Eukaryota</taxon>
        <taxon>Metazoa</taxon>
        <taxon>Ecdysozoa</taxon>
        <taxon>Arthropoda</taxon>
        <taxon>Hexapoda</taxon>
        <taxon>Insecta</taxon>
        <taxon>Pterygota</taxon>
        <taxon>Neoptera</taxon>
        <taxon>Endopterygota</taxon>
        <taxon>Lepidoptera</taxon>
        <taxon>Glossata</taxon>
        <taxon>Ditrysia</taxon>
        <taxon>Papilionoidea</taxon>
        <taxon>Nymphalidae</taxon>
        <taxon>Nymphalinae</taxon>
        <taxon>Euphydryas</taxon>
    </lineage>
</organism>
<dbReference type="PANTHER" id="PTHR47027">
    <property type="entry name" value="REVERSE TRANSCRIPTASE DOMAIN-CONTAINING PROTEIN"/>
    <property type="match status" value="1"/>
</dbReference>
<dbReference type="InterPro" id="IPR043502">
    <property type="entry name" value="DNA/RNA_pol_sf"/>
</dbReference>
<evidence type="ECO:0000313" key="4">
    <source>
        <dbReference type="EMBL" id="CAH2103949.1"/>
    </source>
</evidence>
<dbReference type="PROSITE" id="PS50157">
    <property type="entry name" value="ZINC_FINGER_C2H2_2"/>
    <property type="match status" value="1"/>
</dbReference>
<keyword evidence="1" id="KW-0863">Zinc-finger</keyword>
<name>A0AAU9UZF0_EUPED</name>
<dbReference type="EMBL" id="CAKOGL010000026">
    <property type="protein sequence ID" value="CAH2103949.1"/>
    <property type="molecule type" value="Genomic_DNA"/>
</dbReference>
<dbReference type="Pfam" id="PF00078">
    <property type="entry name" value="RVT_1"/>
    <property type="match status" value="1"/>
</dbReference>
<dbReference type="PANTHER" id="PTHR47027:SF20">
    <property type="entry name" value="REVERSE TRANSCRIPTASE-LIKE PROTEIN WITH RNA-DIRECTED DNA POLYMERASE DOMAIN"/>
    <property type="match status" value="1"/>
</dbReference>
<dbReference type="Gene3D" id="3.60.10.10">
    <property type="entry name" value="Endonuclease/exonuclease/phosphatase"/>
    <property type="match status" value="1"/>
</dbReference>
<comment type="caution">
    <text evidence="4">The sequence shown here is derived from an EMBL/GenBank/DDBJ whole genome shotgun (WGS) entry which is preliminary data.</text>
</comment>
<dbReference type="InterPro" id="IPR036691">
    <property type="entry name" value="Endo/exonu/phosph_ase_sf"/>
</dbReference>
<dbReference type="PROSITE" id="PS00028">
    <property type="entry name" value="ZINC_FINGER_C2H2_1"/>
    <property type="match status" value="1"/>
</dbReference>
<dbReference type="SUPFAM" id="SSF56219">
    <property type="entry name" value="DNase I-like"/>
    <property type="match status" value="1"/>
</dbReference>
<keyword evidence="1" id="KW-0479">Metal-binding</keyword>
<keyword evidence="5" id="KW-1185">Reference proteome</keyword>